<gene>
    <name evidence="1" type="ORF">BDN72DRAFT_808369</name>
</gene>
<sequence length="373" mass="41838">MVLVMSQPLRCLIPSPILDDDLDSEAYSVASLPPFSPTPSEAASSATSHDLSMRSVSPSPSVWSLTSSLQRHIFRQEYGRGLNNYSDIYRLPADKEELDRLDKQHVMFKEVMGLYPPPMEEVMAQEFPGETKACLDLGCGSGSWIMDIAHAFPHCNAVAVDLIPMQSPSMPPNCRSEVDDINLGLEHFYGDFDVVHARLIASGIRDYASLIDHISRVLRPGGLIHLLEFDFHMYDANKNRVEVGTHQVGPPWWSRWLAFAKLAVINSGGSPDAATHLHSWIREHPAFEDVVYQDYWVPTSPWINGSDAQKRVAACMRDDIIAFLKSGRPLLLGNGLPEELVDELELNATAELMAAQYPHYVRLQDVYARKRRQ</sequence>
<keyword evidence="2" id="KW-1185">Reference proteome</keyword>
<reference evidence="1 2" key="1">
    <citation type="journal article" date="2019" name="Nat. Ecol. Evol.">
        <title>Megaphylogeny resolves global patterns of mushroom evolution.</title>
        <authorList>
            <person name="Varga T."/>
            <person name="Krizsan K."/>
            <person name="Foldi C."/>
            <person name="Dima B."/>
            <person name="Sanchez-Garcia M."/>
            <person name="Sanchez-Ramirez S."/>
            <person name="Szollosi G.J."/>
            <person name="Szarkandi J.G."/>
            <person name="Papp V."/>
            <person name="Albert L."/>
            <person name="Andreopoulos W."/>
            <person name="Angelini C."/>
            <person name="Antonin V."/>
            <person name="Barry K.W."/>
            <person name="Bougher N.L."/>
            <person name="Buchanan P."/>
            <person name="Buyck B."/>
            <person name="Bense V."/>
            <person name="Catcheside P."/>
            <person name="Chovatia M."/>
            <person name="Cooper J."/>
            <person name="Damon W."/>
            <person name="Desjardin D."/>
            <person name="Finy P."/>
            <person name="Geml J."/>
            <person name="Haridas S."/>
            <person name="Hughes K."/>
            <person name="Justo A."/>
            <person name="Karasinski D."/>
            <person name="Kautmanova I."/>
            <person name="Kiss B."/>
            <person name="Kocsube S."/>
            <person name="Kotiranta H."/>
            <person name="LaButti K.M."/>
            <person name="Lechner B.E."/>
            <person name="Liimatainen K."/>
            <person name="Lipzen A."/>
            <person name="Lukacs Z."/>
            <person name="Mihaltcheva S."/>
            <person name="Morgado L.N."/>
            <person name="Niskanen T."/>
            <person name="Noordeloos M.E."/>
            <person name="Ohm R.A."/>
            <person name="Ortiz-Santana B."/>
            <person name="Ovrebo C."/>
            <person name="Racz N."/>
            <person name="Riley R."/>
            <person name="Savchenko A."/>
            <person name="Shiryaev A."/>
            <person name="Soop K."/>
            <person name="Spirin V."/>
            <person name="Szebenyi C."/>
            <person name="Tomsovsky M."/>
            <person name="Tulloss R.E."/>
            <person name="Uehling J."/>
            <person name="Grigoriev I.V."/>
            <person name="Vagvolgyi C."/>
            <person name="Papp T."/>
            <person name="Martin F.M."/>
            <person name="Miettinen O."/>
            <person name="Hibbett D.S."/>
            <person name="Nagy L.G."/>
        </authorList>
    </citation>
    <scope>NUCLEOTIDE SEQUENCE [LARGE SCALE GENOMIC DNA]</scope>
    <source>
        <strain evidence="1 2">NL-1719</strain>
    </source>
</reference>
<evidence type="ECO:0000313" key="1">
    <source>
        <dbReference type="EMBL" id="TFK77503.1"/>
    </source>
</evidence>
<evidence type="ECO:0000313" key="2">
    <source>
        <dbReference type="Proteomes" id="UP000308600"/>
    </source>
</evidence>
<dbReference type="Proteomes" id="UP000308600">
    <property type="component" value="Unassembled WGS sequence"/>
</dbReference>
<keyword evidence="1" id="KW-0808">Transferase</keyword>
<accession>A0ACD3BHA8</accession>
<name>A0ACD3BHA8_9AGAR</name>
<organism evidence="1 2">
    <name type="scientific">Pluteus cervinus</name>
    <dbReference type="NCBI Taxonomy" id="181527"/>
    <lineage>
        <taxon>Eukaryota</taxon>
        <taxon>Fungi</taxon>
        <taxon>Dikarya</taxon>
        <taxon>Basidiomycota</taxon>
        <taxon>Agaricomycotina</taxon>
        <taxon>Agaricomycetes</taxon>
        <taxon>Agaricomycetidae</taxon>
        <taxon>Agaricales</taxon>
        <taxon>Pluteineae</taxon>
        <taxon>Pluteaceae</taxon>
        <taxon>Pluteus</taxon>
    </lineage>
</organism>
<dbReference type="EMBL" id="ML208259">
    <property type="protein sequence ID" value="TFK77503.1"/>
    <property type="molecule type" value="Genomic_DNA"/>
</dbReference>
<keyword evidence="1" id="KW-0489">Methyltransferase</keyword>
<proteinExistence type="predicted"/>
<protein>
    <submittedName>
        <fullName evidence="1">S-adenosyl-L-methionine-dependent methyltransferase</fullName>
    </submittedName>
</protein>